<feature type="domain" description="Alanine dehydrogenase/pyridine nucleotide transhydrogenase NAD(H)-binding" evidence="4">
    <location>
        <begin position="149"/>
        <end position="296"/>
    </location>
</feature>
<comment type="similarity">
    <text evidence="1">Belongs to the AlaDH/PNT family.</text>
</comment>
<dbReference type="InterPro" id="IPR007886">
    <property type="entry name" value="AlaDH/PNT_N"/>
</dbReference>
<dbReference type="GO" id="GO:0000286">
    <property type="term" value="F:alanine dehydrogenase activity"/>
    <property type="evidence" value="ECO:0007669"/>
    <property type="project" value="UniProtKB-EC"/>
</dbReference>
<dbReference type="AlphaFoldDB" id="A0A1H6F8M0"/>
<dbReference type="SMART" id="SM01002">
    <property type="entry name" value="AlaDh_PNT_C"/>
    <property type="match status" value="1"/>
</dbReference>
<keyword evidence="7" id="KW-1185">Reference proteome</keyword>
<evidence type="ECO:0000259" key="5">
    <source>
        <dbReference type="SMART" id="SM01003"/>
    </source>
</evidence>
<evidence type="ECO:0000256" key="2">
    <source>
        <dbReference type="ARBA" id="ARBA00012897"/>
    </source>
</evidence>
<dbReference type="EMBL" id="FMSV02000493">
    <property type="protein sequence ID" value="SEH06462.1"/>
    <property type="molecule type" value="Genomic_DNA"/>
</dbReference>
<organism evidence="6 7">
    <name type="scientific">Candidatus Venteria ishoeyi</name>
    <dbReference type="NCBI Taxonomy" id="1899563"/>
    <lineage>
        <taxon>Bacteria</taxon>
        <taxon>Pseudomonadati</taxon>
        <taxon>Pseudomonadota</taxon>
        <taxon>Gammaproteobacteria</taxon>
        <taxon>Thiotrichales</taxon>
        <taxon>Thiotrichaceae</taxon>
        <taxon>Venteria</taxon>
    </lineage>
</organism>
<evidence type="ECO:0000313" key="7">
    <source>
        <dbReference type="Proteomes" id="UP000236724"/>
    </source>
</evidence>
<dbReference type="Proteomes" id="UP000236724">
    <property type="component" value="Unassembled WGS sequence"/>
</dbReference>
<evidence type="ECO:0000259" key="4">
    <source>
        <dbReference type="SMART" id="SM01002"/>
    </source>
</evidence>
<dbReference type="Pfam" id="PF01262">
    <property type="entry name" value="AlaDh_PNT_C"/>
    <property type="match status" value="1"/>
</dbReference>
<dbReference type="SUPFAM" id="SSF51735">
    <property type="entry name" value="NAD(P)-binding Rossmann-fold domains"/>
    <property type="match status" value="1"/>
</dbReference>
<dbReference type="Pfam" id="PF05222">
    <property type="entry name" value="AlaDh_PNT_N"/>
    <property type="match status" value="1"/>
</dbReference>
<feature type="domain" description="Alanine dehydrogenase/pyridine nucleotide transhydrogenase N-terminal" evidence="5">
    <location>
        <begin position="4"/>
        <end position="137"/>
    </location>
</feature>
<dbReference type="InterPro" id="IPR007698">
    <property type="entry name" value="AlaDH/PNT_NAD(H)-bd"/>
</dbReference>
<dbReference type="OrthoDB" id="9804592at2"/>
<evidence type="ECO:0000256" key="1">
    <source>
        <dbReference type="ARBA" id="ARBA00005689"/>
    </source>
</evidence>
<dbReference type="GO" id="GO:0042853">
    <property type="term" value="P:L-alanine catabolic process"/>
    <property type="evidence" value="ECO:0007669"/>
    <property type="project" value="InterPro"/>
</dbReference>
<dbReference type="InterPro" id="IPR008141">
    <property type="entry name" value="Ala_DH"/>
</dbReference>
<evidence type="ECO:0000313" key="6">
    <source>
        <dbReference type="EMBL" id="SEH06462.1"/>
    </source>
</evidence>
<dbReference type="Gene3D" id="3.40.50.720">
    <property type="entry name" value="NAD(P)-binding Rossmann-like Domain"/>
    <property type="match status" value="2"/>
</dbReference>
<dbReference type="NCBIfam" id="TIGR00518">
    <property type="entry name" value="alaDH"/>
    <property type="match status" value="1"/>
</dbReference>
<proteinExistence type="inferred from homology"/>
<dbReference type="SMART" id="SM01003">
    <property type="entry name" value="AlaDh_PNT_N"/>
    <property type="match status" value="1"/>
</dbReference>
<dbReference type="InterPro" id="IPR036291">
    <property type="entry name" value="NAD(P)-bd_dom_sf"/>
</dbReference>
<dbReference type="RefSeq" id="WP_103920241.1">
    <property type="nucleotide sequence ID" value="NZ_FMSV02000493.1"/>
</dbReference>
<sequence>MRIGIPKEVKTLEARVGLIAPACSALVAQGHEVFLEMGAGLASGYPDTDYIRQGVQIVPDAQSLYMISELIVKVKEPQPQEWPLLRAEQRLFCYLHLAAEPDLSRALCDIGLTAVAFETISAQDGSLPLLLPMSQIAGKLAVHHGSYYLQAQNGGKGCLLGGLAGTQRSRVVVLGAGAAGQAASSLAAAMGADVVVFDKRQERLQQTRDIAPNITTLYAYPDTLAQQIQQADLVIGAVLVTGARAPQLLTREMLSVMEAGSVLVDISVDQGGCFETTRPTTYADPVYQEQGITHFAVTNMPGAVPKTASQALSAAILPSLLQLTQDDWQQNPMLKTGINIHAGQCVHPALLSLT</sequence>
<dbReference type="GO" id="GO:0005886">
    <property type="term" value="C:plasma membrane"/>
    <property type="evidence" value="ECO:0007669"/>
    <property type="project" value="TreeGrafter"/>
</dbReference>
<dbReference type="PANTHER" id="PTHR42795:SF1">
    <property type="entry name" value="ALANINE DEHYDROGENASE"/>
    <property type="match status" value="1"/>
</dbReference>
<protein>
    <recommendedName>
        <fullName evidence="2">alanine dehydrogenase</fullName>
        <ecNumber evidence="2">1.4.1.1</ecNumber>
    </recommendedName>
</protein>
<name>A0A1H6F8M0_9GAMM</name>
<dbReference type="CDD" id="cd05305">
    <property type="entry name" value="L-AlaDH"/>
    <property type="match status" value="1"/>
</dbReference>
<gene>
    <name evidence="6" type="primary">ald</name>
    <name evidence="6" type="ORF">MBHS_02324</name>
</gene>
<dbReference type="EC" id="1.4.1.1" evidence="2"/>
<keyword evidence="3 6" id="KW-0560">Oxidoreductase</keyword>
<dbReference type="SUPFAM" id="SSF52283">
    <property type="entry name" value="Formate/glycerate dehydrogenase catalytic domain-like"/>
    <property type="match status" value="1"/>
</dbReference>
<evidence type="ECO:0000256" key="3">
    <source>
        <dbReference type="ARBA" id="ARBA00023002"/>
    </source>
</evidence>
<reference evidence="6 7" key="1">
    <citation type="submission" date="2016-10" db="EMBL/GenBank/DDBJ databases">
        <authorList>
            <person name="de Groot N.N."/>
        </authorList>
    </citation>
    <scope>NUCLEOTIDE SEQUENCE [LARGE SCALE GENOMIC DNA]</scope>
    <source>
        <strain evidence="6">MBHS1</strain>
    </source>
</reference>
<dbReference type="PANTHER" id="PTHR42795">
    <property type="entry name" value="ALANINE DEHYDROGENASE"/>
    <property type="match status" value="1"/>
</dbReference>
<accession>A0A1H6F8M0</accession>